<proteinExistence type="predicted"/>
<accession>A0A1A9VY91</accession>
<name>A0A1A9VY91_GLOAU</name>
<keyword evidence="2" id="KW-1185">Reference proteome</keyword>
<dbReference type="EnsemblMetazoa" id="GAUT051563-RA">
    <property type="protein sequence ID" value="GAUT051563-PA"/>
    <property type="gene ID" value="GAUT051563"/>
</dbReference>
<dbReference type="AlphaFoldDB" id="A0A1A9VY91"/>
<dbReference type="Proteomes" id="UP000078200">
    <property type="component" value="Unassembled WGS sequence"/>
</dbReference>
<evidence type="ECO:0000313" key="1">
    <source>
        <dbReference type="EnsemblMetazoa" id="GAUT051563-PA"/>
    </source>
</evidence>
<reference evidence="1" key="1">
    <citation type="submission" date="2020-05" db="UniProtKB">
        <authorList>
            <consortium name="EnsemblMetazoa"/>
        </authorList>
    </citation>
    <scope>IDENTIFICATION</scope>
    <source>
        <strain evidence="1">TTRI</strain>
    </source>
</reference>
<sequence length="135" mass="15588">MKWRGKYRKLRTGLLGINQHCGGLTVKEFSYKSDTCEHCVVWSIKFIATTIVMIEILNQNVMSWKQKILTETKTGNETVLIMSCHYSEMWQFEPTAESTTYAIMSTMKREHNNAFYHSLPLESSLILNNLGFNGI</sequence>
<evidence type="ECO:0000313" key="2">
    <source>
        <dbReference type="Proteomes" id="UP000078200"/>
    </source>
</evidence>
<organism evidence="1 2">
    <name type="scientific">Glossina austeni</name>
    <name type="common">Savannah tsetse fly</name>
    <dbReference type="NCBI Taxonomy" id="7395"/>
    <lineage>
        <taxon>Eukaryota</taxon>
        <taxon>Metazoa</taxon>
        <taxon>Ecdysozoa</taxon>
        <taxon>Arthropoda</taxon>
        <taxon>Hexapoda</taxon>
        <taxon>Insecta</taxon>
        <taxon>Pterygota</taxon>
        <taxon>Neoptera</taxon>
        <taxon>Endopterygota</taxon>
        <taxon>Diptera</taxon>
        <taxon>Brachycera</taxon>
        <taxon>Muscomorpha</taxon>
        <taxon>Hippoboscoidea</taxon>
        <taxon>Glossinidae</taxon>
        <taxon>Glossina</taxon>
    </lineage>
</organism>
<protein>
    <submittedName>
        <fullName evidence="1">Uncharacterized protein</fullName>
    </submittedName>
</protein>
<dbReference type="VEuPathDB" id="VectorBase:GAUT051563"/>